<keyword evidence="2" id="KW-1185">Reference proteome</keyword>
<gene>
    <name evidence="1" type="ORF">C6P61_09645</name>
</gene>
<accession>A0A2S9KEF4</accession>
<dbReference type="EMBL" id="PVLR01000024">
    <property type="protein sequence ID" value="PRD68755.1"/>
    <property type="molecule type" value="Genomic_DNA"/>
</dbReference>
<evidence type="ECO:0000313" key="1">
    <source>
        <dbReference type="EMBL" id="PRD68755.1"/>
    </source>
</evidence>
<protein>
    <submittedName>
        <fullName evidence="1">Uncharacterized protein</fullName>
    </submittedName>
</protein>
<organism evidence="1 2">
    <name type="scientific">Malikia spinosa</name>
    <dbReference type="NCBI Taxonomy" id="86180"/>
    <lineage>
        <taxon>Bacteria</taxon>
        <taxon>Pseudomonadati</taxon>
        <taxon>Pseudomonadota</taxon>
        <taxon>Betaproteobacteria</taxon>
        <taxon>Burkholderiales</taxon>
        <taxon>Comamonadaceae</taxon>
        <taxon>Malikia</taxon>
    </lineage>
</organism>
<dbReference type="AlphaFoldDB" id="A0A2S9KEF4"/>
<dbReference type="RefSeq" id="WP_105729714.1">
    <property type="nucleotide sequence ID" value="NZ_PVLR01000024.1"/>
</dbReference>
<proteinExistence type="predicted"/>
<name>A0A2S9KEF4_9BURK</name>
<reference evidence="1 2" key="1">
    <citation type="submission" date="2018-03" db="EMBL/GenBank/DDBJ databases">
        <title>Comparative genomics illustrates the genes involved in a hyperalkaliphilic mechanisms of Serpentinomonas isolated from highly-alkaline calcium-rich serpentinized springs.</title>
        <authorList>
            <person name="Suzuki S."/>
            <person name="Ishii S."/>
            <person name="Walworth N."/>
            <person name="Bird L."/>
            <person name="Kuenen J.G."/>
            <person name="Nealson K.H."/>
        </authorList>
    </citation>
    <scope>NUCLEOTIDE SEQUENCE [LARGE SCALE GENOMIC DNA]</scope>
    <source>
        <strain evidence="1 2">83</strain>
    </source>
</reference>
<dbReference type="Proteomes" id="UP000238326">
    <property type="component" value="Unassembled WGS sequence"/>
</dbReference>
<comment type="caution">
    <text evidence="1">The sequence shown here is derived from an EMBL/GenBank/DDBJ whole genome shotgun (WGS) entry which is preliminary data.</text>
</comment>
<evidence type="ECO:0000313" key="2">
    <source>
        <dbReference type="Proteomes" id="UP000238326"/>
    </source>
</evidence>
<sequence length="99" mass="11161">MSQFSFELTQKIKLQIPAVDLDAVQRICDMTTQAFQAAQRLSLDISIEQEETGPALFLTLDTHGMDFNEQLACEAQLRAAIQADRQLVEAKRYLVISVM</sequence>